<name>A0ABS4E7Z4_9FIRM</name>
<evidence type="ECO:0000313" key="3">
    <source>
        <dbReference type="Proteomes" id="UP000767291"/>
    </source>
</evidence>
<protein>
    <submittedName>
        <fullName evidence="2">Cyclic lactone autoinducer peptide</fullName>
    </submittedName>
</protein>
<dbReference type="Proteomes" id="UP000767291">
    <property type="component" value="Unassembled WGS sequence"/>
</dbReference>
<evidence type="ECO:0000313" key="2">
    <source>
        <dbReference type="EMBL" id="MBP1854062.1"/>
    </source>
</evidence>
<dbReference type="NCBIfam" id="TIGR04223">
    <property type="entry name" value="quorum_AgrD"/>
    <property type="match status" value="1"/>
</dbReference>
<evidence type="ECO:0000256" key="1">
    <source>
        <dbReference type="SAM" id="MobiDB-lite"/>
    </source>
</evidence>
<reference evidence="2 3" key="1">
    <citation type="submission" date="2021-03" db="EMBL/GenBank/DDBJ databases">
        <title>Genomic Encyclopedia of Type Strains, Phase IV (KMG-IV): sequencing the most valuable type-strain genomes for metagenomic binning, comparative biology and taxonomic classification.</title>
        <authorList>
            <person name="Goeker M."/>
        </authorList>
    </citation>
    <scope>NUCLEOTIDE SEQUENCE [LARGE SCALE GENOMIC DNA]</scope>
    <source>
        <strain evidence="2 3">DSM 1289</strain>
    </source>
</reference>
<comment type="caution">
    <text evidence="2">The sequence shown here is derived from an EMBL/GenBank/DDBJ whole genome shotgun (WGS) entry which is preliminary data.</text>
</comment>
<dbReference type="InterPro" id="IPR009229">
    <property type="entry name" value="AgrD"/>
</dbReference>
<sequence>MKRSKSSVVLQKVGSLALSTVKLSANSTSGFLSHQPKMPKDTQKFKKK</sequence>
<dbReference type="EMBL" id="JAGGJX010000001">
    <property type="protein sequence ID" value="MBP1854062.1"/>
    <property type="molecule type" value="Genomic_DNA"/>
</dbReference>
<feature type="compositionally biased region" description="Basic and acidic residues" evidence="1">
    <location>
        <begin position="38"/>
        <end position="48"/>
    </location>
</feature>
<gene>
    <name evidence="2" type="ORF">J2Z43_000452</name>
</gene>
<feature type="region of interest" description="Disordered" evidence="1">
    <location>
        <begin position="28"/>
        <end position="48"/>
    </location>
</feature>
<accession>A0ABS4E7Z4</accession>
<proteinExistence type="predicted"/>
<dbReference type="RefSeq" id="WP_209455644.1">
    <property type="nucleotide sequence ID" value="NZ_BAAACS010000017.1"/>
</dbReference>
<keyword evidence="3" id="KW-1185">Reference proteome</keyword>
<organism evidence="2 3">
    <name type="scientific">Metaclostridioides mangenotii</name>
    <dbReference type="NCBI Taxonomy" id="1540"/>
    <lineage>
        <taxon>Bacteria</taxon>
        <taxon>Bacillati</taxon>
        <taxon>Bacillota</taxon>
        <taxon>Clostridia</taxon>
        <taxon>Peptostreptococcales</taxon>
        <taxon>Peptostreptococcaceae</taxon>
        <taxon>Metaclostridioides</taxon>
    </lineage>
</organism>